<evidence type="ECO:0000256" key="5">
    <source>
        <dbReference type="ARBA" id="ARBA00042864"/>
    </source>
</evidence>
<sequence>MASSGCRGSYGKGTLIRNPENVAAPAVKTFHAGTALNPDGGLIATGGRVLGVTATGSDLEDDRDRSYQAVAQINWPDGFCRRDVGWTGELFLRNTYLASNK</sequence>
<keyword evidence="2" id="KW-0934">Plastid</keyword>
<protein>
    <recommendedName>
        <fullName evidence="4">Glycinamide ribonucleotide synthetase</fullName>
    </recommendedName>
    <alternativeName>
        <fullName evidence="5">Phosphoribosylglycinamide synthetase</fullName>
    </alternativeName>
</protein>
<evidence type="ECO:0000256" key="3">
    <source>
        <dbReference type="ARBA" id="ARBA00038345"/>
    </source>
</evidence>
<keyword evidence="8" id="KW-1185">Reference proteome</keyword>
<dbReference type="SMART" id="SM01210">
    <property type="entry name" value="GARS_C"/>
    <property type="match status" value="1"/>
</dbReference>
<dbReference type="SUPFAM" id="SSF51246">
    <property type="entry name" value="Rudiment single hybrid motif"/>
    <property type="match status" value="1"/>
</dbReference>
<dbReference type="InterPro" id="IPR020560">
    <property type="entry name" value="PRibGlycinamide_synth_C-dom"/>
</dbReference>
<dbReference type="InterPro" id="IPR011054">
    <property type="entry name" value="Rudment_hybrid_motif"/>
</dbReference>
<dbReference type="Proteomes" id="UP001162972">
    <property type="component" value="Chromosome 3"/>
</dbReference>
<evidence type="ECO:0000256" key="4">
    <source>
        <dbReference type="ARBA" id="ARBA00042242"/>
    </source>
</evidence>
<keyword evidence="1" id="KW-0150">Chloroplast</keyword>
<dbReference type="AlphaFoldDB" id="A0AAD6K3E6"/>
<evidence type="ECO:0000259" key="6">
    <source>
        <dbReference type="SMART" id="SM01210"/>
    </source>
</evidence>
<gene>
    <name evidence="7" type="ORF">OIU84_004946</name>
</gene>
<dbReference type="PANTHER" id="PTHR43472:SF1">
    <property type="entry name" value="PHOSPHORIBOSYLAMINE--GLYCINE LIGASE, CHLOROPLASTIC"/>
    <property type="match status" value="1"/>
</dbReference>
<reference evidence="7 8" key="1">
    <citation type="journal article" date="2023" name="Int. J. Mol. Sci.">
        <title>De Novo Assembly and Annotation of 11 Diverse Shrub Willow (Salix) Genomes Reveals Novel Gene Organization in Sex-Linked Regions.</title>
        <authorList>
            <person name="Hyden B."/>
            <person name="Feng K."/>
            <person name="Yates T.B."/>
            <person name="Jawdy S."/>
            <person name="Cereghino C."/>
            <person name="Smart L.B."/>
            <person name="Muchero W."/>
        </authorList>
    </citation>
    <scope>NUCLEOTIDE SEQUENCE [LARGE SCALE GENOMIC DNA]</scope>
    <source>
        <tissue evidence="7">Shoot tip</tissue>
    </source>
</reference>
<dbReference type="PANTHER" id="PTHR43472">
    <property type="entry name" value="PHOSPHORIBOSYLAMINE--GLYCINE LIGASE"/>
    <property type="match status" value="1"/>
</dbReference>
<dbReference type="Pfam" id="PF02843">
    <property type="entry name" value="GARS_C"/>
    <property type="match status" value="1"/>
</dbReference>
<evidence type="ECO:0000313" key="8">
    <source>
        <dbReference type="Proteomes" id="UP001162972"/>
    </source>
</evidence>
<comment type="similarity">
    <text evidence="3">Belongs to the GARS family.</text>
</comment>
<evidence type="ECO:0000256" key="2">
    <source>
        <dbReference type="ARBA" id="ARBA00022640"/>
    </source>
</evidence>
<accession>A0AAD6K3E6</accession>
<feature type="domain" description="Phosphoribosylglycinamide synthetase C-domain" evidence="6">
    <location>
        <begin position="1"/>
        <end position="89"/>
    </location>
</feature>
<evidence type="ECO:0000313" key="7">
    <source>
        <dbReference type="EMBL" id="KAJ6416241.1"/>
    </source>
</evidence>
<dbReference type="GO" id="GO:0004637">
    <property type="term" value="F:phosphoribosylamine-glycine ligase activity"/>
    <property type="evidence" value="ECO:0007669"/>
    <property type="project" value="InterPro"/>
</dbReference>
<dbReference type="InterPro" id="IPR037123">
    <property type="entry name" value="PRibGlycinamide_synth_C_sf"/>
</dbReference>
<dbReference type="InterPro" id="IPR000115">
    <property type="entry name" value="PRibGlycinamide_synth"/>
</dbReference>
<proteinExistence type="inferred from homology"/>
<comment type="caution">
    <text evidence="7">The sequence shown here is derived from an EMBL/GenBank/DDBJ whole genome shotgun (WGS) entry which is preliminary data.</text>
</comment>
<dbReference type="EMBL" id="JAPFFJ010000012">
    <property type="protein sequence ID" value="KAJ6416241.1"/>
    <property type="molecule type" value="Genomic_DNA"/>
</dbReference>
<dbReference type="GO" id="GO:0009113">
    <property type="term" value="P:purine nucleobase biosynthetic process"/>
    <property type="evidence" value="ECO:0007669"/>
    <property type="project" value="InterPro"/>
</dbReference>
<organism evidence="7 8">
    <name type="scientific">Salix udensis</name>
    <dbReference type="NCBI Taxonomy" id="889485"/>
    <lineage>
        <taxon>Eukaryota</taxon>
        <taxon>Viridiplantae</taxon>
        <taxon>Streptophyta</taxon>
        <taxon>Embryophyta</taxon>
        <taxon>Tracheophyta</taxon>
        <taxon>Spermatophyta</taxon>
        <taxon>Magnoliopsida</taxon>
        <taxon>eudicotyledons</taxon>
        <taxon>Gunneridae</taxon>
        <taxon>Pentapetalae</taxon>
        <taxon>rosids</taxon>
        <taxon>fabids</taxon>
        <taxon>Malpighiales</taxon>
        <taxon>Salicaceae</taxon>
        <taxon>Saliceae</taxon>
        <taxon>Salix</taxon>
    </lineage>
</organism>
<dbReference type="Gene3D" id="3.90.600.10">
    <property type="entry name" value="Phosphoribosylglycinamide synthetase, C-terminal domain"/>
    <property type="match status" value="1"/>
</dbReference>
<evidence type="ECO:0000256" key="1">
    <source>
        <dbReference type="ARBA" id="ARBA00022528"/>
    </source>
</evidence>
<name>A0AAD6K3E6_9ROSI</name>